<dbReference type="GO" id="GO:0005524">
    <property type="term" value="F:ATP binding"/>
    <property type="evidence" value="ECO:0007669"/>
    <property type="project" value="InterPro"/>
</dbReference>
<dbReference type="GO" id="GO:0000710">
    <property type="term" value="P:meiotic mismatch repair"/>
    <property type="evidence" value="ECO:0007669"/>
    <property type="project" value="UniProtKB-ARBA"/>
</dbReference>
<dbReference type="GO" id="GO:0140664">
    <property type="term" value="F:ATP-dependent DNA damage sensor activity"/>
    <property type="evidence" value="ECO:0007669"/>
    <property type="project" value="InterPro"/>
</dbReference>
<dbReference type="Gene3D" id="3.30.1540.20">
    <property type="entry name" value="MutL, C-terminal domain, dimerisation subdomain"/>
    <property type="match status" value="1"/>
</dbReference>
<feature type="domain" description="DNA mismatch repair protein S5" evidence="6">
    <location>
        <begin position="233"/>
        <end position="373"/>
    </location>
</feature>
<evidence type="ECO:0000256" key="2">
    <source>
        <dbReference type="ARBA" id="ARBA00022763"/>
    </source>
</evidence>
<sequence>MAVVEISARSNMIKALDVGSVHRISSGQVVVDLQTAVKELVENSLDADATSIDVRFKDHGVASFEVIDNGRGIGPEDYDAIALKHHTSKLSSFSDLASVATFGFRGEALSSLCALSESVIVTTATAAEAPMGTILEFDSAGRLTNRKGKVARQRGTTVSVSGLFKPLPVRHRELERNAKREFGKVLSLLSAYALVPCAQENKGVRLTVTHQATGGKKSVQIRTDGVPSTRASISALWGPKALENLVDLDIVFTVETERAVLRRRGILDGDTQANEVRVHGQISKFAVGCGRSGTDRQFLFVNGRPCSPSKVQKAFNEVYRTFNANQAPFIVADFILPTDSTDVNVSPDKRTILLHSEKNLIEALKVALEREFAPSRATYDITASGASQASAKDSTSRPSGVLDERAPLFLDEDEDTASEHGLAVRSSSISPNTTAVQDDIQPDAFGRPGLLVGNQAMGDSLVGVESPDEEATSARASEADGTSPPRACSPEEPADPEDREGSAGPSHRQASASLRGSAAEPRVALGEDSIARARAMVRDSEDLHSLVSVPMSQTQSALADSGSPSASQGVSILQAVDKTNESDLNSSVAYDLDAKRRFAEQNGGRSIAEGSRNVQMVLNTQGASWNLRRGAADELTAPKKRRRTGDLESSGEGLVARQGLRSTLRDYARPGSQIVDETMDEDDEADATSMHENQDALMDEDCELDVNVDKLWSSHEASGLPSGGESLVKQGYSALPGEVNSTVDSVIDLTGNEGDAMPNLADPDADPDITPDVSTISGSSSRASRPETVRAAEGEEAVLGCDLPRLTQTWRQLEHKVPALDVDSAGRTPGRASEVTQDVGISNVEDDARAAEALARVIDKSDFGCMEIIGQFNLGFIIGRRRKLRTPSSTEQTSGGTLDDLFIIDQHAADEKYNFETLQEATKIESQRLFQPQPLELAAADVLLVTENIDVLRRNGFEIEVDEDAVPGDGHRLHLVAQPTSKSTVFDMKDLEELLHLMQDRPTGQMVRCSKARAMFAMRACRKSVMIGMPLNRQQMISVVRHMGTMDQPWHCPHGRPTMRHLSDISGTGRDWRKERREEVDWTNFGSR</sequence>
<dbReference type="InterPro" id="IPR014762">
    <property type="entry name" value="DNA_mismatch_repair_CS"/>
</dbReference>
<dbReference type="InterPro" id="IPR036890">
    <property type="entry name" value="HATPase_C_sf"/>
</dbReference>
<dbReference type="FunFam" id="3.30.1370.100:FF:000001">
    <property type="entry name" value="Mismatch repair endonuclease pms1, putative"/>
    <property type="match status" value="1"/>
</dbReference>
<dbReference type="FunFam" id="3.30.565.10:FF:000014">
    <property type="entry name" value="Mismatch repair endonuclease pms1, putative"/>
    <property type="match status" value="1"/>
</dbReference>
<dbReference type="Proteomes" id="UP000076727">
    <property type="component" value="Unassembled WGS sequence"/>
</dbReference>
<dbReference type="Gene3D" id="3.30.230.10">
    <property type="match status" value="1"/>
</dbReference>
<evidence type="ECO:0000256" key="3">
    <source>
        <dbReference type="ARBA" id="ARBA00070941"/>
    </source>
</evidence>
<dbReference type="InterPro" id="IPR038973">
    <property type="entry name" value="MutL/Mlh/Pms-like"/>
</dbReference>
<dbReference type="Pfam" id="PF13589">
    <property type="entry name" value="HATPase_c_3"/>
    <property type="match status" value="1"/>
</dbReference>
<accession>A0A165P6V8</accession>
<evidence type="ECO:0000256" key="4">
    <source>
        <dbReference type="SAM" id="MobiDB-lite"/>
    </source>
</evidence>
<dbReference type="SUPFAM" id="SSF54211">
    <property type="entry name" value="Ribosomal protein S5 domain 2-like"/>
    <property type="match status" value="1"/>
</dbReference>
<dbReference type="PANTHER" id="PTHR10073:SF52">
    <property type="entry name" value="MISMATCH REPAIR ENDONUCLEASE PMS2"/>
    <property type="match status" value="1"/>
</dbReference>
<evidence type="ECO:0000259" key="5">
    <source>
        <dbReference type="SMART" id="SM00853"/>
    </source>
</evidence>
<dbReference type="InterPro" id="IPR013507">
    <property type="entry name" value="DNA_mismatch_S5_2-like"/>
</dbReference>
<dbReference type="SUPFAM" id="SSF118116">
    <property type="entry name" value="DNA mismatch repair protein MutL"/>
    <property type="match status" value="1"/>
</dbReference>
<name>A0A165P6V8_9APHY</name>
<feature type="region of interest" description="Disordered" evidence="4">
    <location>
        <begin position="383"/>
        <end position="525"/>
    </location>
</feature>
<evidence type="ECO:0000259" key="6">
    <source>
        <dbReference type="SMART" id="SM01340"/>
    </source>
</evidence>
<feature type="compositionally biased region" description="Polar residues" evidence="4">
    <location>
        <begin position="384"/>
        <end position="398"/>
    </location>
</feature>
<dbReference type="SMART" id="SM01340">
    <property type="entry name" value="DNA_mis_repair"/>
    <property type="match status" value="1"/>
</dbReference>
<feature type="compositionally biased region" description="Polar residues" evidence="4">
    <location>
        <begin position="425"/>
        <end position="436"/>
    </location>
</feature>
<reference evidence="7 8" key="1">
    <citation type="journal article" date="2016" name="Mol. Biol. Evol.">
        <title>Comparative Genomics of Early-Diverging Mushroom-Forming Fungi Provides Insights into the Origins of Lignocellulose Decay Capabilities.</title>
        <authorList>
            <person name="Nagy L.G."/>
            <person name="Riley R."/>
            <person name="Tritt A."/>
            <person name="Adam C."/>
            <person name="Daum C."/>
            <person name="Floudas D."/>
            <person name="Sun H."/>
            <person name="Yadav J.S."/>
            <person name="Pangilinan J."/>
            <person name="Larsson K.H."/>
            <person name="Matsuura K."/>
            <person name="Barry K."/>
            <person name="Labutti K."/>
            <person name="Kuo R."/>
            <person name="Ohm R.A."/>
            <person name="Bhattacharya S.S."/>
            <person name="Shirouzu T."/>
            <person name="Yoshinaga Y."/>
            <person name="Martin F.M."/>
            <person name="Grigoriev I.V."/>
            <person name="Hibbett D.S."/>
        </authorList>
    </citation>
    <scope>NUCLEOTIDE SEQUENCE [LARGE SCALE GENOMIC DNA]</scope>
    <source>
        <strain evidence="7 8">L-15889</strain>
    </source>
</reference>
<dbReference type="GO" id="GO:0016887">
    <property type="term" value="F:ATP hydrolysis activity"/>
    <property type="evidence" value="ECO:0007669"/>
    <property type="project" value="InterPro"/>
</dbReference>
<feature type="domain" description="MutL C-terminal dimerisation" evidence="5">
    <location>
        <begin position="868"/>
        <end position="1031"/>
    </location>
</feature>
<keyword evidence="2" id="KW-0227">DNA damage</keyword>
<organism evidence="7 8">
    <name type="scientific">Daedalea quercina L-15889</name>
    <dbReference type="NCBI Taxonomy" id="1314783"/>
    <lineage>
        <taxon>Eukaryota</taxon>
        <taxon>Fungi</taxon>
        <taxon>Dikarya</taxon>
        <taxon>Basidiomycota</taxon>
        <taxon>Agaricomycotina</taxon>
        <taxon>Agaricomycetes</taxon>
        <taxon>Polyporales</taxon>
        <taxon>Fomitopsis</taxon>
    </lineage>
</organism>
<dbReference type="InterPro" id="IPR014721">
    <property type="entry name" value="Ribsml_uS5_D2-typ_fold_subgr"/>
</dbReference>
<dbReference type="InterPro" id="IPR042120">
    <property type="entry name" value="MutL_C_dimsub"/>
</dbReference>
<dbReference type="SUPFAM" id="SSF55874">
    <property type="entry name" value="ATPase domain of HSP90 chaperone/DNA topoisomerase II/histidine kinase"/>
    <property type="match status" value="1"/>
</dbReference>
<dbReference type="NCBIfam" id="TIGR00585">
    <property type="entry name" value="mutl"/>
    <property type="match status" value="1"/>
</dbReference>
<dbReference type="CDD" id="cd16926">
    <property type="entry name" value="HATPase_MutL-MLH-PMS-like"/>
    <property type="match status" value="1"/>
</dbReference>
<dbReference type="EMBL" id="KV429072">
    <property type="protein sequence ID" value="KZT67843.1"/>
    <property type="molecule type" value="Genomic_DNA"/>
</dbReference>
<protein>
    <recommendedName>
        <fullName evidence="3">DNA mismatch repair protein PMS1</fullName>
    </recommendedName>
</protein>
<dbReference type="InterPro" id="IPR014790">
    <property type="entry name" value="MutL_C"/>
</dbReference>
<dbReference type="CDD" id="cd03484">
    <property type="entry name" value="MutL_Trans_hPMS_2_like"/>
    <property type="match status" value="1"/>
</dbReference>
<proteinExistence type="inferred from homology"/>
<dbReference type="InterPro" id="IPR020568">
    <property type="entry name" value="Ribosomal_Su5_D2-typ_SF"/>
</dbReference>
<evidence type="ECO:0000313" key="8">
    <source>
        <dbReference type="Proteomes" id="UP000076727"/>
    </source>
</evidence>
<dbReference type="PANTHER" id="PTHR10073">
    <property type="entry name" value="DNA MISMATCH REPAIR PROTEIN MLH, PMS, MUTL"/>
    <property type="match status" value="1"/>
</dbReference>
<gene>
    <name evidence="7" type="ORF">DAEQUDRAFT_374234</name>
</gene>
<dbReference type="InterPro" id="IPR037198">
    <property type="entry name" value="MutL_C_sf"/>
</dbReference>
<evidence type="ECO:0000256" key="1">
    <source>
        <dbReference type="ARBA" id="ARBA00006082"/>
    </source>
</evidence>
<feature type="region of interest" description="Disordered" evidence="4">
    <location>
        <begin position="630"/>
        <end position="653"/>
    </location>
</feature>
<keyword evidence="8" id="KW-1185">Reference proteome</keyword>
<evidence type="ECO:0000313" key="7">
    <source>
        <dbReference type="EMBL" id="KZT67843.1"/>
    </source>
</evidence>
<dbReference type="GO" id="GO:0030983">
    <property type="term" value="F:mismatched DNA binding"/>
    <property type="evidence" value="ECO:0007669"/>
    <property type="project" value="InterPro"/>
</dbReference>
<dbReference type="Pfam" id="PF08676">
    <property type="entry name" value="MutL_C"/>
    <property type="match status" value="1"/>
</dbReference>
<dbReference type="InterPro" id="IPR042121">
    <property type="entry name" value="MutL_C_regsub"/>
</dbReference>
<comment type="similarity">
    <text evidence="1">Belongs to the DNA mismatch repair MutL/HexB family.</text>
</comment>
<dbReference type="PROSITE" id="PS00058">
    <property type="entry name" value="DNA_MISMATCH_REPAIR_1"/>
    <property type="match status" value="1"/>
</dbReference>
<dbReference type="Gene3D" id="3.30.565.10">
    <property type="entry name" value="Histidine kinase-like ATPase, C-terminal domain"/>
    <property type="match status" value="1"/>
</dbReference>
<dbReference type="AlphaFoldDB" id="A0A165P6V8"/>
<dbReference type="GO" id="GO:0032389">
    <property type="term" value="C:MutLalpha complex"/>
    <property type="evidence" value="ECO:0007669"/>
    <property type="project" value="TreeGrafter"/>
</dbReference>
<dbReference type="Pfam" id="PF01119">
    <property type="entry name" value="DNA_mis_repair"/>
    <property type="match status" value="1"/>
</dbReference>
<dbReference type="SMART" id="SM00853">
    <property type="entry name" value="MutL_C"/>
    <property type="match status" value="1"/>
</dbReference>
<dbReference type="Gene3D" id="3.30.1370.100">
    <property type="entry name" value="MutL, C-terminal domain, regulatory subdomain"/>
    <property type="match status" value="1"/>
</dbReference>
<dbReference type="OrthoDB" id="10263226at2759"/>
<dbReference type="InterPro" id="IPR002099">
    <property type="entry name" value="MutL/Mlh/PMS"/>
</dbReference>
<dbReference type="STRING" id="1314783.A0A165P6V8"/>